<proteinExistence type="predicted"/>
<organism evidence="1 2">
    <name type="scientific">Pholiota conissans</name>
    <dbReference type="NCBI Taxonomy" id="109636"/>
    <lineage>
        <taxon>Eukaryota</taxon>
        <taxon>Fungi</taxon>
        <taxon>Dikarya</taxon>
        <taxon>Basidiomycota</taxon>
        <taxon>Agaricomycotina</taxon>
        <taxon>Agaricomycetes</taxon>
        <taxon>Agaricomycetidae</taxon>
        <taxon>Agaricales</taxon>
        <taxon>Agaricineae</taxon>
        <taxon>Strophariaceae</taxon>
        <taxon>Pholiota</taxon>
    </lineage>
</organism>
<dbReference type="Proteomes" id="UP000807469">
    <property type="component" value="Unassembled WGS sequence"/>
</dbReference>
<protein>
    <submittedName>
        <fullName evidence="1">Uncharacterized protein</fullName>
    </submittedName>
</protein>
<keyword evidence="2" id="KW-1185">Reference proteome</keyword>
<gene>
    <name evidence="1" type="ORF">BDN70DRAFT_892601</name>
</gene>
<sequence>MLSEFYIQWRSVWFMKEGVGWGGVENVGPIKAIGGVDVLVVDYSINTVLSELARYSDSICFACVLLFAALPGTERPILVPPFWAGRHQPLKDYITEIVNFENLRDITFKLWHIPTETDLKALWKIPSLTCIKLIFNKTMQWRRETEYSVSEWQAQMEQLTHEFAIGEKKRLVLLFEPYSK</sequence>
<name>A0A9P5ZAF0_9AGAR</name>
<reference evidence="1" key="1">
    <citation type="submission" date="2020-11" db="EMBL/GenBank/DDBJ databases">
        <authorList>
            <consortium name="DOE Joint Genome Institute"/>
            <person name="Ahrendt S."/>
            <person name="Riley R."/>
            <person name="Andreopoulos W."/>
            <person name="Labutti K."/>
            <person name="Pangilinan J."/>
            <person name="Ruiz-Duenas F.J."/>
            <person name="Barrasa J.M."/>
            <person name="Sanchez-Garcia M."/>
            <person name="Camarero S."/>
            <person name="Miyauchi S."/>
            <person name="Serrano A."/>
            <person name="Linde D."/>
            <person name="Babiker R."/>
            <person name="Drula E."/>
            <person name="Ayuso-Fernandez I."/>
            <person name="Pacheco R."/>
            <person name="Padilla G."/>
            <person name="Ferreira P."/>
            <person name="Barriuso J."/>
            <person name="Kellner H."/>
            <person name="Castanera R."/>
            <person name="Alfaro M."/>
            <person name="Ramirez L."/>
            <person name="Pisabarro A.G."/>
            <person name="Kuo A."/>
            <person name="Tritt A."/>
            <person name="Lipzen A."/>
            <person name="He G."/>
            <person name="Yan M."/>
            <person name="Ng V."/>
            <person name="Cullen D."/>
            <person name="Martin F."/>
            <person name="Rosso M.-N."/>
            <person name="Henrissat B."/>
            <person name="Hibbett D."/>
            <person name="Martinez A.T."/>
            <person name="Grigoriev I.V."/>
        </authorList>
    </citation>
    <scope>NUCLEOTIDE SEQUENCE</scope>
    <source>
        <strain evidence="1">CIRM-BRFM 674</strain>
    </source>
</reference>
<evidence type="ECO:0000313" key="2">
    <source>
        <dbReference type="Proteomes" id="UP000807469"/>
    </source>
</evidence>
<dbReference type="AlphaFoldDB" id="A0A9P5ZAF0"/>
<dbReference type="EMBL" id="MU155166">
    <property type="protein sequence ID" value="KAF9482386.1"/>
    <property type="molecule type" value="Genomic_DNA"/>
</dbReference>
<comment type="caution">
    <text evidence="1">The sequence shown here is derived from an EMBL/GenBank/DDBJ whole genome shotgun (WGS) entry which is preliminary data.</text>
</comment>
<evidence type="ECO:0000313" key="1">
    <source>
        <dbReference type="EMBL" id="KAF9482386.1"/>
    </source>
</evidence>
<accession>A0A9P5ZAF0</accession>